<feature type="domain" description="YutG/PgpA" evidence="2">
    <location>
        <begin position="8"/>
        <end position="151"/>
    </location>
</feature>
<dbReference type="CDD" id="cd06971">
    <property type="entry name" value="PgpA"/>
    <property type="match status" value="1"/>
</dbReference>
<dbReference type="InterPro" id="IPR036681">
    <property type="entry name" value="PgpA-like_sf"/>
</dbReference>
<dbReference type="EMBL" id="VBOU01000074">
    <property type="protein sequence ID" value="TMQ54333.1"/>
    <property type="molecule type" value="Genomic_DNA"/>
</dbReference>
<dbReference type="PANTHER" id="PTHR36305:SF1">
    <property type="entry name" value="PHOSPHATIDYLGLYCEROPHOSPHATASE A"/>
    <property type="match status" value="1"/>
</dbReference>
<name>A0A538SSG7_UNCEI</name>
<keyword evidence="1" id="KW-0472">Membrane</keyword>
<dbReference type="PIRSF" id="PIRSF006162">
    <property type="entry name" value="PgpA"/>
    <property type="match status" value="1"/>
</dbReference>
<evidence type="ECO:0000313" key="3">
    <source>
        <dbReference type="EMBL" id="TMQ54333.1"/>
    </source>
</evidence>
<sequence length="158" mass="16295">MRGLAVLLATGLGLGYLPIAPATWASGATTVLLLAILPRLAFPAFVALTLGAIGLALLVCGPAEKSLGHDAHPIVMDEVAGMFVAVCGVPAIGHAHPSHAITLGLAFTLFRVFDIWKPFPVGQAQRLPGTFGVVIDDVLAGVYANLALQILARAWPAT</sequence>
<gene>
    <name evidence="3" type="ORF">E6K74_06165</name>
    <name evidence="4" type="ORF">E6K77_07825</name>
</gene>
<dbReference type="GO" id="GO:0008962">
    <property type="term" value="F:phosphatidylglycerophosphatase activity"/>
    <property type="evidence" value="ECO:0007669"/>
    <property type="project" value="InterPro"/>
</dbReference>
<dbReference type="EMBL" id="VBOX01000083">
    <property type="protein sequence ID" value="TMQ62370.1"/>
    <property type="molecule type" value="Genomic_DNA"/>
</dbReference>
<comment type="caution">
    <text evidence="3">The sequence shown here is derived from an EMBL/GenBank/DDBJ whole genome shotgun (WGS) entry which is preliminary data.</text>
</comment>
<dbReference type="InterPro" id="IPR007686">
    <property type="entry name" value="YutG/PgpA"/>
</dbReference>
<accession>A0A538SSG7</accession>
<keyword evidence="1" id="KW-1133">Transmembrane helix</keyword>
<protein>
    <submittedName>
        <fullName evidence="3">Phosphatidylglycerophosphatase A</fullName>
    </submittedName>
</protein>
<dbReference type="SUPFAM" id="SSF101307">
    <property type="entry name" value="YutG-like"/>
    <property type="match status" value="1"/>
</dbReference>
<dbReference type="InterPro" id="IPR026037">
    <property type="entry name" value="PgpA"/>
</dbReference>
<dbReference type="Proteomes" id="UP000317366">
    <property type="component" value="Unassembled WGS sequence"/>
</dbReference>
<organism evidence="3 6">
    <name type="scientific">Eiseniibacteriota bacterium</name>
    <dbReference type="NCBI Taxonomy" id="2212470"/>
    <lineage>
        <taxon>Bacteria</taxon>
        <taxon>Candidatus Eiseniibacteriota</taxon>
    </lineage>
</organism>
<dbReference type="GO" id="GO:0006629">
    <property type="term" value="P:lipid metabolic process"/>
    <property type="evidence" value="ECO:0007669"/>
    <property type="project" value="InterPro"/>
</dbReference>
<dbReference type="PANTHER" id="PTHR36305">
    <property type="entry name" value="PHOSPHATIDYLGLYCEROPHOSPHATASE A"/>
    <property type="match status" value="1"/>
</dbReference>
<reference evidence="5 6" key="1">
    <citation type="journal article" date="2019" name="Nat. Microbiol.">
        <title>Mediterranean grassland soil C-N compound turnover is dependent on rainfall and depth, and is mediated by genomically divergent microorganisms.</title>
        <authorList>
            <person name="Diamond S."/>
            <person name="Andeer P.F."/>
            <person name="Li Z."/>
            <person name="Crits-Christoph A."/>
            <person name="Burstein D."/>
            <person name="Anantharaman K."/>
            <person name="Lane K.R."/>
            <person name="Thomas B.C."/>
            <person name="Pan C."/>
            <person name="Northen T.R."/>
            <person name="Banfield J.F."/>
        </authorList>
    </citation>
    <scope>NUCLEOTIDE SEQUENCE [LARGE SCALE GENOMIC DNA]</scope>
    <source>
        <strain evidence="3">WS_4</strain>
        <strain evidence="4">WS_7</strain>
    </source>
</reference>
<evidence type="ECO:0000313" key="5">
    <source>
        <dbReference type="Proteomes" id="UP000317366"/>
    </source>
</evidence>
<proteinExistence type="predicted"/>
<evidence type="ECO:0000313" key="6">
    <source>
        <dbReference type="Proteomes" id="UP000319829"/>
    </source>
</evidence>
<dbReference type="AlphaFoldDB" id="A0A538SSG7"/>
<evidence type="ECO:0000259" key="2">
    <source>
        <dbReference type="Pfam" id="PF04608"/>
    </source>
</evidence>
<evidence type="ECO:0000256" key="1">
    <source>
        <dbReference type="SAM" id="Phobius"/>
    </source>
</evidence>
<keyword evidence="1" id="KW-0812">Transmembrane</keyword>
<evidence type="ECO:0000313" key="4">
    <source>
        <dbReference type="EMBL" id="TMQ62370.1"/>
    </source>
</evidence>
<dbReference type="Proteomes" id="UP000319829">
    <property type="component" value="Unassembled WGS sequence"/>
</dbReference>
<dbReference type="Pfam" id="PF04608">
    <property type="entry name" value="PgpA"/>
    <property type="match status" value="1"/>
</dbReference>
<feature type="transmembrane region" description="Helical" evidence="1">
    <location>
        <begin position="41"/>
        <end position="60"/>
    </location>
</feature>